<evidence type="ECO:0000313" key="1">
    <source>
        <dbReference type="EMBL" id="MDG0846983.1"/>
    </source>
</evidence>
<dbReference type="RefSeq" id="WP_107518090.1">
    <property type="nucleotide sequence ID" value="NZ_JAMBPY010000008.1"/>
</dbReference>
<gene>
    <name evidence="1" type="ORF">M4L89_12170</name>
</gene>
<dbReference type="AlphaFoldDB" id="A0A9X4L6G9"/>
<keyword evidence="2" id="KW-1185">Reference proteome</keyword>
<evidence type="ECO:0000313" key="2">
    <source>
        <dbReference type="Proteomes" id="UP001152422"/>
    </source>
</evidence>
<protein>
    <submittedName>
        <fullName evidence="1">Uncharacterized protein</fullName>
    </submittedName>
</protein>
<name>A0A9X4L6G9_9STAP</name>
<accession>A0A9X4L6G9</accession>
<dbReference type="Proteomes" id="UP001152422">
    <property type="component" value="Unassembled WGS sequence"/>
</dbReference>
<organism evidence="1 2">
    <name type="scientific">Staphylococcus equorum</name>
    <dbReference type="NCBI Taxonomy" id="246432"/>
    <lineage>
        <taxon>Bacteria</taxon>
        <taxon>Bacillati</taxon>
        <taxon>Bacillota</taxon>
        <taxon>Bacilli</taxon>
        <taxon>Bacillales</taxon>
        <taxon>Staphylococcaceae</taxon>
        <taxon>Staphylococcus</taxon>
    </lineage>
</organism>
<proteinExistence type="predicted"/>
<reference evidence="1" key="1">
    <citation type="submission" date="2022-05" db="EMBL/GenBank/DDBJ databases">
        <title>Comparative genomics of Staphylococcus equorum isolates.</title>
        <authorList>
            <person name="Luelf R.H."/>
        </authorList>
    </citation>
    <scope>NUCLEOTIDE SEQUENCE</scope>
    <source>
        <strain evidence="1">TMW 2.2497</strain>
    </source>
</reference>
<sequence length="105" mass="12257">MELLELCVTLEGTQLEDVTYEDESIKELLDFLAQEQISNSTLDEADNDLKEIKYQALEQIDDKDEAIELEKEYDEIIEAFGSIVNEEVFIQNFKTENNKIYIDIK</sequence>
<comment type="caution">
    <text evidence="1">The sequence shown here is derived from an EMBL/GenBank/DDBJ whole genome shotgun (WGS) entry which is preliminary data.</text>
</comment>
<dbReference type="EMBL" id="JAMBQA010000008">
    <property type="protein sequence ID" value="MDG0846983.1"/>
    <property type="molecule type" value="Genomic_DNA"/>
</dbReference>